<dbReference type="InterPro" id="IPR024083">
    <property type="entry name" value="Fumarase/histidase_N"/>
</dbReference>
<dbReference type="Gene3D" id="1.10.40.30">
    <property type="entry name" value="Fumarase/aspartase (C-terminal domain)"/>
    <property type="match status" value="1"/>
</dbReference>
<dbReference type="GO" id="GO:0005829">
    <property type="term" value="C:cytosol"/>
    <property type="evidence" value="ECO:0007669"/>
    <property type="project" value="TreeGrafter"/>
</dbReference>
<dbReference type="Gene3D" id="1.10.275.10">
    <property type="entry name" value="Fumarase/aspartase (N-terminal domain)"/>
    <property type="match status" value="1"/>
</dbReference>
<dbReference type="PRINTS" id="PR00145">
    <property type="entry name" value="ARGSUCLYASE"/>
</dbReference>
<dbReference type="PANTHER" id="PTHR43814:SF1">
    <property type="entry name" value="ARGININOSUCCINATE LYASE"/>
    <property type="match status" value="1"/>
</dbReference>
<dbReference type="NCBIfam" id="TIGR00838">
    <property type="entry name" value="argH"/>
    <property type="match status" value="1"/>
</dbReference>
<proteinExistence type="inferred from homology"/>
<evidence type="ECO:0000313" key="2">
    <source>
        <dbReference type="EMBL" id="KKK76501.1"/>
    </source>
</evidence>
<accession>A0A0F9AWA3</accession>
<dbReference type="InterPro" id="IPR009049">
    <property type="entry name" value="Argininosuccinate_lyase"/>
</dbReference>
<organism evidence="2">
    <name type="scientific">marine sediment metagenome</name>
    <dbReference type="NCBI Taxonomy" id="412755"/>
    <lineage>
        <taxon>unclassified sequences</taxon>
        <taxon>metagenomes</taxon>
        <taxon>ecological metagenomes</taxon>
    </lineage>
</organism>
<feature type="non-terminal residue" evidence="2">
    <location>
        <position position="1"/>
    </location>
</feature>
<dbReference type="SUPFAM" id="SSF48557">
    <property type="entry name" value="L-aspartase-like"/>
    <property type="match status" value="1"/>
</dbReference>
<dbReference type="HAMAP" id="MF_00006">
    <property type="entry name" value="Arg_succ_lyase"/>
    <property type="match status" value="1"/>
</dbReference>
<gene>
    <name evidence="2" type="ORF">LCGC14_2863010</name>
</gene>
<feature type="non-terminal residue" evidence="2">
    <location>
        <position position="393"/>
    </location>
</feature>
<sequence>ERLKMGKDLYRSGIETPLSKKTLKFISSLIEDLWIAEEDIIGTEVHNIMLFEQKILNNEDIKQILIALEIIKEKSATNSLELDKTFEDIHPFIEKSVIDNIGIEMGGKMHTGRSRNDQISVDLRLKIRKELNFLSEELFSLFNVILTLSKNNIDSYIPLYTHLQAGQLGVFSHYLNNYLAQIIRLAERIEETYKRINKNPLGACAIGGTSINIDRNRTSELLGFDGLVYNSIDAISSRDYIYETLMVLSLIGVQFSRIAEDLILWSTKEFGFIELDDKFCSVSSVMPQKKNPDTVELLRSRCSMAISNLFTAAMIIKAIPTGYFRDFQDLKSLLRNSFDLVHSIIEMLEGIFSTIEINKEKMRRTLESSFILALDLAEILVQEYNIPFRQSHK</sequence>
<comment type="caution">
    <text evidence="2">The sequence shown here is derived from an EMBL/GenBank/DDBJ whole genome shotgun (WGS) entry which is preliminary data.</text>
</comment>
<name>A0A0F9AWA3_9ZZZZ</name>
<dbReference type="PRINTS" id="PR00149">
    <property type="entry name" value="FUMRATELYASE"/>
</dbReference>
<dbReference type="CDD" id="cd01359">
    <property type="entry name" value="Argininosuccinate_lyase"/>
    <property type="match status" value="1"/>
</dbReference>
<dbReference type="PANTHER" id="PTHR43814">
    <property type="entry name" value="ARGININOSUCCINATE LYASE"/>
    <property type="match status" value="1"/>
</dbReference>
<dbReference type="Gene3D" id="1.20.200.10">
    <property type="entry name" value="Fumarase/aspartase (Central domain)"/>
    <property type="match status" value="1"/>
</dbReference>
<feature type="domain" description="Fumarate lyase N-terminal" evidence="1">
    <location>
        <begin position="24"/>
        <end position="303"/>
    </location>
</feature>
<dbReference type="FunFam" id="1.20.200.10:FF:000015">
    <property type="entry name" value="argininosuccinate lyase isoform X2"/>
    <property type="match status" value="1"/>
</dbReference>
<dbReference type="InterPro" id="IPR008948">
    <property type="entry name" value="L-Aspartase-like"/>
</dbReference>
<dbReference type="Pfam" id="PF00206">
    <property type="entry name" value="Lyase_1"/>
    <property type="match status" value="1"/>
</dbReference>
<dbReference type="GO" id="GO:0042450">
    <property type="term" value="P:L-arginine biosynthetic process via ornithine"/>
    <property type="evidence" value="ECO:0007669"/>
    <property type="project" value="InterPro"/>
</dbReference>
<evidence type="ECO:0000259" key="1">
    <source>
        <dbReference type="Pfam" id="PF00206"/>
    </source>
</evidence>
<dbReference type="GO" id="GO:0004056">
    <property type="term" value="F:argininosuccinate lyase activity"/>
    <property type="evidence" value="ECO:0007669"/>
    <property type="project" value="InterPro"/>
</dbReference>
<dbReference type="InterPro" id="IPR000362">
    <property type="entry name" value="Fumarate_lyase_fam"/>
</dbReference>
<dbReference type="AlphaFoldDB" id="A0A0F9AWA3"/>
<dbReference type="EMBL" id="LAZR01055375">
    <property type="protein sequence ID" value="KKK76501.1"/>
    <property type="molecule type" value="Genomic_DNA"/>
</dbReference>
<protein>
    <recommendedName>
        <fullName evidence="1">Fumarate lyase N-terminal domain-containing protein</fullName>
    </recommendedName>
</protein>
<dbReference type="InterPro" id="IPR022761">
    <property type="entry name" value="Fumarate_lyase_N"/>
</dbReference>
<reference evidence="2" key="1">
    <citation type="journal article" date="2015" name="Nature">
        <title>Complex archaea that bridge the gap between prokaryotes and eukaryotes.</title>
        <authorList>
            <person name="Spang A."/>
            <person name="Saw J.H."/>
            <person name="Jorgensen S.L."/>
            <person name="Zaremba-Niedzwiedzka K."/>
            <person name="Martijn J."/>
            <person name="Lind A.E."/>
            <person name="van Eijk R."/>
            <person name="Schleper C."/>
            <person name="Guy L."/>
            <person name="Ettema T.J."/>
        </authorList>
    </citation>
    <scope>NUCLEOTIDE SEQUENCE</scope>
</reference>